<evidence type="ECO:0000256" key="1">
    <source>
        <dbReference type="ARBA" id="ARBA00009232"/>
    </source>
</evidence>
<dbReference type="NCBIfam" id="TIGR00567">
    <property type="entry name" value="3mg"/>
    <property type="match status" value="1"/>
</dbReference>
<evidence type="ECO:0000256" key="3">
    <source>
        <dbReference type="ARBA" id="ARBA00022801"/>
    </source>
</evidence>
<dbReference type="HAMAP" id="MF_00527">
    <property type="entry name" value="3MGH"/>
    <property type="match status" value="1"/>
</dbReference>
<feature type="compositionally biased region" description="Basic residues" evidence="6">
    <location>
        <begin position="219"/>
        <end position="228"/>
    </location>
</feature>
<gene>
    <name evidence="7" type="ORF">E0H92_13400</name>
</gene>
<dbReference type="Pfam" id="PF02245">
    <property type="entry name" value="Pur_DNA_glyco"/>
    <property type="match status" value="1"/>
</dbReference>
<organism evidence="7 8">
    <name type="scientific">Kribbella speibonae</name>
    <dbReference type="NCBI Taxonomy" id="1572660"/>
    <lineage>
        <taxon>Bacteria</taxon>
        <taxon>Bacillati</taxon>
        <taxon>Actinomycetota</taxon>
        <taxon>Actinomycetes</taxon>
        <taxon>Propionibacteriales</taxon>
        <taxon>Kribbellaceae</taxon>
        <taxon>Kribbella</taxon>
    </lineage>
</organism>
<dbReference type="SUPFAM" id="SSF50486">
    <property type="entry name" value="FMT C-terminal domain-like"/>
    <property type="match status" value="1"/>
</dbReference>
<feature type="region of interest" description="Disordered" evidence="6">
    <location>
        <begin position="206"/>
        <end position="228"/>
    </location>
</feature>
<name>A0A4R0JD36_9ACTN</name>
<evidence type="ECO:0000256" key="6">
    <source>
        <dbReference type="SAM" id="MobiDB-lite"/>
    </source>
</evidence>
<dbReference type="EMBL" id="SJKC01000001">
    <property type="protein sequence ID" value="TCC42556.1"/>
    <property type="molecule type" value="Genomic_DNA"/>
</dbReference>
<evidence type="ECO:0000256" key="2">
    <source>
        <dbReference type="ARBA" id="ARBA00022763"/>
    </source>
</evidence>
<dbReference type="AlphaFoldDB" id="A0A4R0JD36"/>
<dbReference type="GO" id="GO:0006284">
    <property type="term" value="P:base-excision repair"/>
    <property type="evidence" value="ECO:0007669"/>
    <property type="project" value="InterPro"/>
</dbReference>
<keyword evidence="2 5" id="KW-0227">DNA damage</keyword>
<comment type="similarity">
    <text evidence="1 5">Belongs to the DNA glycosylase MPG family.</text>
</comment>
<proteinExistence type="inferred from homology"/>
<evidence type="ECO:0000313" key="8">
    <source>
        <dbReference type="Proteomes" id="UP000294225"/>
    </source>
</evidence>
<keyword evidence="4 5" id="KW-0234">DNA repair</keyword>
<dbReference type="EC" id="3.2.2.-" evidence="5"/>
<dbReference type="Gene3D" id="3.10.300.10">
    <property type="entry name" value="Methylpurine-DNA glycosylase (MPG)"/>
    <property type="match status" value="1"/>
</dbReference>
<evidence type="ECO:0000256" key="5">
    <source>
        <dbReference type="HAMAP-Rule" id="MF_00527"/>
    </source>
</evidence>
<dbReference type="PANTHER" id="PTHR10429:SF0">
    <property type="entry name" value="DNA-3-METHYLADENINE GLYCOSYLASE"/>
    <property type="match status" value="1"/>
</dbReference>
<evidence type="ECO:0000256" key="4">
    <source>
        <dbReference type="ARBA" id="ARBA00023204"/>
    </source>
</evidence>
<dbReference type="InterPro" id="IPR011034">
    <property type="entry name" value="Formyl_transferase-like_C_sf"/>
</dbReference>
<sequence>MRRSLLAGPVLEVAPRLLGTVLTSTTPEGTVAVRLTEVEAYDGPNDPGSHAYRGQTPRNAVMFGPPGFLYVYFTYGMHFCMNVVVASAGTPSAVLLRAGEVIEGLELARLRRNQPAPQKVALNQAAPGVRPGPVVKRPPTNPDRDLARGPARLCVALGIGREGNGTDLLAKNSPIELSDGPGFTGEPVTGPRVGLREAADRPWRFWIPDDPTVSPYRPHVPKKRASRS</sequence>
<dbReference type="FunFam" id="3.10.300.10:FF:000001">
    <property type="entry name" value="Putative 3-methyladenine DNA glycosylase"/>
    <property type="match status" value="1"/>
</dbReference>
<feature type="compositionally biased region" description="Low complexity" evidence="6">
    <location>
        <begin position="127"/>
        <end position="138"/>
    </location>
</feature>
<feature type="region of interest" description="Disordered" evidence="6">
    <location>
        <begin position="126"/>
        <end position="147"/>
    </location>
</feature>
<evidence type="ECO:0000313" key="7">
    <source>
        <dbReference type="EMBL" id="TCC42556.1"/>
    </source>
</evidence>
<dbReference type="RefSeq" id="WP_131496390.1">
    <property type="nucleotide sequence ID" value="NZ_SJKC01000001.1"/>
</dbReference>
<dbReference type="GO" id="GO:0003677">
    <property type="term" value="F:DNA binding"/>
    <property type="evidence" value="ECO:0007669"/>
    <property type="project" value="InterPro"/>
</dbReference>
<reference evidence="7 8" key="1">
    <citation type="submission" date="2019-02" db="EMBL/GenBank/DDBJ databases">
        <title>Kribbella capetownensis sp. nov. and Kribbella speibonae sp. nov., isolated from soil.</title>
        <authorList>
            <person name="Curtis S.M."/>
            <person name="Norton I."/>
            <person name="Everest G.J."/>
            <person name="Meyers P.R."/>
        </authorList>
    </citation>
    <scope>NUCLEOTIDE SEQUENCE [LARGE SCALE GENOMIC DNA]</scope>
    <source>
        <strain evidence="7 8">YM55</strain>
    </source>
</reference>
<accession>A0A4R0JD36</accession>
<dbReference type="InterPro" id="IPR036995">
    <property type="entry name" value="MPG_sf"/>
</dbReference>
<dbReference type="GO" id="GO:0003905">
    <property type="term" value="F:alkylbase DNA N-glycosylase activity"/>
    <property type="evidence" value="ECO:0007669"/>
    <property type="project" value="InterPro"/>
</dbReference>
<dbReference type="CDD" id="cd00540">
    <property type="entry name" value="AAG"/>
    <property type="match status" value="1"/>
</dbReference>
<dbReference type="InterPro" id="IPR003180">
    <property type="entry name" value="MPG"/>
</dbReference>
<dbReference type="PANTHER" id="PTHR10429">
    <property type="entry name" value="DNA-3-METHYLADENINE GLYCOSYLASE"/>
    <property type="match status" value="1"/>
</dbReference>
<comment type="caution">
    <text evidence="7">The sequence shown here is derived from an EMBL/GenBank/DDBJ whole genome shotgun (WGS) entry which is preliminary data.</text>
</comment>
<protein>
    <recommendedName>
        <fullName evidence="5">Putative 3-methyladenine DNA glycosylase</fullName>
        <ecNumber evidence="5">3.2.2.-</ecNumber>
    </recommendedName>
</protein>
<keyword evidence="3 5" id="KW-0378">Hydrolase</keyword>
<dbReference type="Proteomes" id="UP000294225">
    <property type="component" value="Unassembled WGS sequence"/>
</dbReference>